<comment type="caution">
    <text evidence="7">The sequence shown here is derived from an EMBL/GenBank/DDBJ whole genome shotgun (WGS) entry which is preliminary data.</text>
</comment>
<dbReference type="InterPro" id="IPR013806">
    <property type="entry name" value="Kringle-like"/>
</dbReference>
<evidence type="ECO:0000259" key="6">
    <source>
        <dbReference type="PROSITE" id="PS50070"/>
    </source>
</evidence>
<evidence type="ECO:0000256" key="2">
    <source>
        <dbReference type="ARBA" id="ARBA00023157"/>
    </source>
</evidence>
<proteinExistence type="predicted"/>
<evidence type="ECO:0000313" key="7">
    <source>
        <dbReference type="EMBL" id="KAG5502776.1"/>
    </source>
</evidence>
<dbReference type="Pfam" id="PF00051">
    <property type="entry name" value="Kringle"/>
    <property type="match status" value="1"/>
</dbReference>
<feature type="chain" id="PRO_5032732824" description="Kringle domain-containing protein" evidence="5">
    <location>
        <begin position="27"/>
        <end position="1124"/>
    </location>
</feature>
<dbReference type="GeneID" id="94290604"/>
<dbReference type="InterPro" id="IPR000001">
    <property type="entry name" value="Kringle"/>
</dbReference>
<gene>
    <name evidence="7" type="ORF">JKF63_04544</name>
</gene>
<dbReference type="RefSeq" id="XP_067756548.1">
    <property type="nucleotide sequence ID" value="XM_067900527.1"/>
</dbReference>
<feature type="signal peptide" evidence="5">
    <location>
        <begin position="1"/>
        <end position="26"/>
    </location>
</feature>
<evidence type="ECO:0000256" key="5">
    <source>
        <dbReference type="SAM" id="SignalP"/>
    </source>
</evidence>
<reference evidence="7 8" key="1">
    <citation type="submission" date="2021-02" db="EMBL/GenBank/DDBJ databases">
        <title>Porcisia hertigi Genome sequencing and assembly.</title>
        <authorList>
            <person name="Almutairi H."/>
            <person name="Gatherer D."/>
        </authorList>
    </citation>
    <scope>NUCLEOTIDE SEQUENCE [LARGE SCALE GENOMIC DNA]</scope>
    <source>
        <strain evidence="7 8">C119</strain>
    </source>
</reference>
<accession>A0A836L8C8</accession>
<dbReference type="EMBL" id="JAFJZO010000025">
    <property type="protein sequence ID" value="KAG5502776.1"/>
    <property type="molecule type" value="Genomic_DNA"/>
</dbReference>
<dbReference type="InterPro" id="IPR038178">
    <property type="entry name" value="Kringle_sf"/>
</dbReference>
<dbReference type="KEGG" id="phet:94290604"/>
<feature type="region of interest" description="Disordered" evidence="3">
    <location>
        <begin position="1047"/>
        <end position="1070"/>
    </location>
</feature>
<dbReference type="Gene3D" id="2.40.20.10">
    <property type="entry name" value="Plasminogen Kringle 4"/>
    <property type="match status" value="1"/>
</dbReference>
<evidence type="ECO:0000256" key="3">
    <source>
        <dbReference type="SAM" id="MobiDB-lite"/>
    </source>
</evidence>
<keyword evidence="4" id="KW-1133">Transmembrane helix</keyword>
<dbReference type="PROSITE" id="PS50070">
    <property type="entry name" value="KRINGLE_2"/>
    <property type="match status" value="1"/>
</dbReference>
<name>A0A836L8C8_9TRYP</name>
<keyword evidence="8" id="KW-1185">Reference proteome</keyword>
<dbReference type="SMART" id="SM00130">
    <property type="entry name" value="KR"/>
    <property type="match status" value="1"/>
</dbReference>
<dbReference type="SUPFAM" id="SSF57440">
    <property type="entry name" value="Kringle-like"/>
    <property type="match status" value="1"/>
</dbReference>
<dbReference type="OrthoDB" id="272018at2759"/>
<evidence type="ECO:0000256" key="1">
    <source>
        <dbReference type="ARBA" id="ARBA00022572"/>
    </source>
</evidence>
<dbReference type="Proteomes" id="UP000674318">
    <property type="component" value="Unassembled WGS sequence"/>
</dbReference>
<protein>
    <recommendedName>
        <fullName evidence="6">Kringle domain-containing protein</fullName>
    </recommendedName>
</protein>
<organism evidence="7 8">
    <name type="scientific">Porcisia hertigi</name>
    <dbReference type="NCBI Taxonomy" id="2761500"/>
    <lineage>
        <taxon>Eukaryota</taxon>
        <taxon>Discoba</taxon>
        <taxon>Euglenozoa</taxon>
        <taxon>Kinetoplastea</taxon>
        <taxon>Metakinetoplastina</taxon>
        <taxon>Trypanosomatida</taxon>
        <taxon>Trypanosomatidae</taxon>
        <taxon>Leishmaniinae</taxon>
        <taxon>Porcisia</taxon>
    </lineage>
</organism>
<dbReference type="AlphaFoldDB" id="A0A836L8C8"/>
<feature type="domain" description="Kringle" evidence="6">
    <location>
        <begin position="48"/>
        <end position="125"/>
    </location>
</feature>
<keyword evidence="4" id="KW-0812">Transmembrane</keyword>
<keyword evidence="2" id="KW-1015">Disulfide bond</keyword>
<keyword evidence="5" id="KW-0732">Signal</keyword>
<sequence>MLASPSMGAAALVLAAVAVLLLGSEAVLPAYAATPTDGGSTCGRSAEAYYLPDGQDYRGTVNMTESGILCKMWPSQGLQIGAIPVDPATAVGNHGYCRNANGLERPGSFAATPGGGYEFCTIGPVRTGSPSTTPTVLFWPLSGAIMVADGSHIYALGVEAFASETSPAHTHPLLLNVSTSVNAYVVYEAAQPLRARARHTVASTATDAPSSIRFISTDSIVYNQPIFVELQGITSATQVLLYRNEDPTNPTVYTGGAFRLKKSTDIVAVVSRRHLLFARYRLNITAPPLNVYPPSGTYVGGVNVLVSDPQPPATYYMYVNRSIEWKPLSTLLFKWTAVGTSELDFRALHVQGITSMERVVYTVLPASPAIIRPDPSMVYHRPVNVTCTAPLGAAVPLSVYRDTAMQDAVVEHVFSVILGEPGAYTVTCSYADDLLTTHTSSAALQIVAVPMQRLTCTPPCGVEFPAIALSLRTELKASNLLPGALATSWSVCVSATRGARIPVVTRSPDADTVFVYEVFHSEPIQKPTAMEVYVTAHSLDPLEADSPQTTCAYILYSLGASPARVFTAIPKCATAGSPTSSACIVAVKRELVSCLHFYSTELLSMDALGPIAVMHIRGLTEAITSDVYTRMGACLADLQRLGVLSILHNETSGENVLATSWHVATPTHMATEVYTGVPITVNVVGFRADAGMYHLVRNGYSCEDVGVLPETVPGVSAYAAAATGSSRIPLSTNNSIHLTFRVPIQGQYRLCGYVSGALYEVPFISSTVDSVTSAVTQYLHVVAQPWPAVAAASAEECGGRVPPDMEGVALSFSRAATPTGAFPSPSYSYNSATWSTAQLPFDAAAQLSGPDSLSIGPLSRQTQPLEVVDTSLGVTTGASRRCVFFVSATSLPVQPDVTYFFYTVNASEVPDSLTGVMLLLKGQFQPSEVIVIDVYGRGPATMADDSASSPLRLLRRVTARPSPATAYEVALPDAVLGLEAGVQQDPYVIHVTLDGMQVTAVPSTVALSPLALAMETCTSCASRLCYDGKCVCKDNQTKVVSVCEMESDSKGDSHSDDSTNSSSPSGPDAGESIKSVSMWQRLLFLLAYLGLLAVIAAYIFIAVKRSSGRHSHASRSENITLEAS</sequence>
<feature type="compositionally biased region" description="Low complexity" evidence="3">
    <location>
        <begin position="1058"/>
        <end position="1068"/>
    </location>
</feature>
<keyword evidence="4" id="KW-0472">Membrane</keyword>
<keyword evidence="1" id="KW-0420">Kringle</keyword>
<evidence type="ECO:0000256" key="4">
    <source>
        <dbReference type="SAM" id="Phobius"/>
    </source>
</evidence>
<evidence type="ECO:0000313" key="8">
    <source>
        <dbReference type="Proteomes" id="UP000674318"/>
    </source>
</evidence>
<feature type="compositionally biased region" description="Basic and acidic residues" evidence="3">
    <location>
        <begin position="1047"/>
        <end position="1057"/>
    </location>
</feature>
<feature type="transmembrane region" description="Helical" evidence="4">
    <location>
        <begin position="1082"/>
        <end position="1103"/>
    </location>
</feature>